<dbReference type="Gene3D" id="3.40.50.300">
    <property type="entry name" value="P-loop containing nucleotide triphosphate hydrolases"/>
    <property type="match status" value="2"/>
</dbReference>
<keyword evidence="9" id="KW-0472">Membrane</keyword>
<dbReference type="SUPFAM" id="SSF52540">
    <property type="entry name" value="P-loop containing nucleoside triphosphate hydrolases"/>
    <property type="match status" value="2"/>
</dbReference>
<dbReference type="Proteomes" id="UP000193963">
    <property type="component" value="Unassembled WGS sequence"/>
</dbReference>
<evidence type="ECO:0000313" key="11">
    <source>
        <dbReference type="EMBL" id="SLN20786.1"/>
    </source>
</evidence>
<dbReference type="CDD" id="cd03216">
    <property type="entry name" value="ABC_Carb_Monos_I"/>
    <property type="match status" value="1"/>
</dbReference>
<dbReference type="GO" id="GO:0005524">
    <property type="term" value="F:ATP binding"/>
    <property type="evidence" value="ECO:0007669"/>
    <property type="project" value="UniProtKB-KW"/>
</dbReference>
<keyword evidence="3" id="KW-1003">Cell membrane</keyword>
<keyword evidence="8" id="KW-1278">Translocase</keyword>
<evidence type="ECO:0000256" key="6">
    <source>
        <dbReference type="ARBA" id="ARBA00022741"/>
    </source>
</evidence>
<keyword evidence="11" id="KW-0378">Hydrolase</keyword>
<dbReference type="Pfam" id="PF00005">
    <property type="entry name" value="ABC_tran"/>
    <property type="match status" value="2"/>
</dbReference>
<evidence type="ECO:0000259" key="10">
    <source>
        <dbReference type="PROSITE" id="PS50893"/>
    </source>
</evidence>
<evidence type="ECO:0000256" key="2">
    <source>
        <dbReference type="ARBA" id="ARBA00022448"/>
    </source>
</evidence>
<name>A0A1X6YGU6_9RHOB</name>
<dbReference type="PROSITE" id="PS50893">
    <property type="entry name" value="ABC_TRANSPORTER_2"/>
    <property type="match status" value="2"/>
</dbReference>
<organism evidence="11 12">
    <name type="scientific">Pseudooceanicola marinus</name>
    <dbReference type="NCBI Taxonomy" id="396013"/>
    <lineage>
        <taxon>Bacteria</taxon>
        <taxon>Pseudomonadati</taxon>
        <taxon>Pseudomonadota</taxon>
        <taxon>Alphaproteobacteria</taxon>
        <taxon>Rhodobacterales</taxon>
        <taxon>Paracoccaceae</taxon>
        <taxon>Pseudooceanicola</taxon>
    </lineage>
</organism>
<evidence type="ECO:0000256" key="9">
    <source>
        <dbReference type="ARBA" id="ARBA00023136"/>
    </source>
</evidence>
<dbReference type="RefSeq" id="WP_085886571.1">
    <property type="nucleotide sequence ID" value="NZ_FWFN01000001.1"/>
</dbReference>
<dbReference type="EC" id="3.6.3.17" evidence="11"/>
<keyword evidence="5" id="KW-0677">Repeat</keyword>
<keyword evidence="12" id="KW-1185">Reference proteome</keyword>
<dbReference type="PANTHER" id="PTHR43790:SF9">
    <property type="entry name" value="GALACTOFURANOSE TRANSPORTER ATP-BINDING PROTEIN YTFR"/>
    <property type="match status" value="1"/>
</dbReference>
<dbReference type="FunFam" id="3.40.50.300:FF:000127">
    <property type="entry name" value="Ribose import ATP-binding protein RbsA"/>
    <property type="match status" value="1"/>
</dbReference>
<dbReference type="InterPro" id="IPR003593">
    <property type="entry name" value="AAA+_ATPase"/>
</dbReference>
<dbReference type="PROSITE" id="PS00211">
    <property type="entry name" value="ABC_TRANSPORTER_1"/>
    <property type="match status" value="1"/>
</dbReference>
<feature type="domain" description="ABC transporter" evidence="10">
    <location>
        <begin position="252"/>
        <end position="502"/>
    </location>
</feature>
<sequence length="504" mass="54959">MTDTHTPDAPVLHARGISKFFPGTIALDDVELRLMPGEVHALLGENGAGKSTLIKCLTGAYRRDAGTLLMDGQEIHPVSTADSQRLGIGTVYQEVNLLPNLTVAENLFLGRQPMRGGFIARRRMNEEARAVLAGYGLRIDPAEPLTAYSVAIQQVIAIARAVEMSGKVLILDEPTASLDHDEVQLLFDVIRQVKARGLAVVFITHFLDQVFAISDRATVLRNGRVVGECLLAEMTQRDVVTMMLGRQLEARTKARDVGPAGKTLVEIDDLGKRGMMAPFSLNIREGEVVGLAGLLGSGRTETANLIFGVEPADQGRIALRGQDISIKNPRDAVAHRFALCPEDRKIDGIVGDLSVRDNIILALQARQGWMRPIPRAKVEEIARSYVRALDIRLASLDMPIRLLSGGNQQKALLARWLATNPAFLILDEPTRGIDVGAHAEIITLIEQLRADGMALLVASSELEELVAYSTRVVVLRDRQQVRELTGDQITPDNIINAIATEEVA</sequence>
<protein>
    <submittedName>
        <fullName evidence="11">Ribose import ATP-binding protein RbsA</fullName>
        <ecNumber evidence="11">3.6.3.17</ecNumber>
    </submittedName>
</protein>
<dbReference type="GO" id="GO:0005886">
    <property type="term" value="C:plasma membrane"/>
    <property type="evidence" value="ECO:0007669"/>
    <property type="project" value="UniProtKB-SubCell"/>
</dbReference>
<evidence type="ECO:0000256" key="8">
    <source>
        <dbReference type="ARBA" id="ARBA00022967"/>
    </source>
</evidence>
<accession>A0A1X6YGU6</accession>
<keyword evidence="7 11" id="KW-0067">ATP-binding</keyword>
<comment type="subcellular location">
    <subcellularLocation>
        <location evidence="1">Cell membrane</location>
        <topology evidence="1">Peripheral membrane protein</topology>
    </subcellularLocation>
</comment>
<dbReference type="CDD" id="cd03215">
    <property type="entry name" value="ABC_Carb_Monos_II"/>
    <property type="match status" value="1"/>
</dbReference>
<keyword evidence="4" id="KW-0762">Sugar transport</keyword>
<evidence type="ECO:0000313" key="12">
    <source>
        <dbReference type="Proteomes" id="UP000193963"/>
    </source>
</evidence>
<feature type="domain" description="ABC transporter" evidence="10">
    <location>
        <begin position="12"/>
        <end position="247"/>
    </location>
</feature>
<dbReference type="PANTHER" id="PTHR43790">
    <property type="entry name" value="CARBOHYDRATE TRANSPORT ATP-BINDING PROTEIN MG119-RELATED"/>
    <property type="match status" value="1"/>
</dbReference>
<reference evidence="11 12" key="1">
    <citation type="submission" date="2017-03" db="EMBL/GenBank/DDBJ databases">
        <authorList>
            <person name="Afonso C.L."/>
            <person name="Miller P.J."/>
            <person name="Scott M.A."/>
            <person name="Spackman E."/>
            <person name="Goraichik I."/>
            <person name="Dimitrov K.M."/>
            <person name="Suarez D.L."/>
            <person name="Swayne D.E."/>
        </authorList>
    </citation>
    <scope>NUCLEOTIDE SEQUENCE [LARGE SCALE GENOMIC DNA]</scope>
    <source>
        <strain evidence="11 12">CECT 7751</strain>
    </source>
</reference>
<keyword evidence="2" id="KW-0813">Transport</keyword>
<proteinExistence type="predicted"/>
<keyword evidence="6" id="KW-0547">Nucleotide-binding</keyword>
<dbReference type="InterPro" id="IPR017871">
    <property type="entry name" value="ABC_transporter-like_CS"/>
</dbReference>
<gene>
    <name evidence="11" type="primary">rbsA_3</name>
    <name evidence="11" type="ORF">PSM7751_00706</name>
</gene>
<dbReference type="OrthoDB" id="9805029at2"/>
<evidence type="ECO:0000256" key="7">
    <source>
        <dbReference type="ARBA" id="ARBA00022840"/>
    </source>
</evidence>
<dbReference type="GO" id="GO:0016887">
    <property type="term" value="F:ATP hydrolysis activity"/>
    <property type="evidence" value="ECO:0007669"/>
    <property type="project" value="InterPro"/>
</dbReference>
<evidence type="ECO:0000256" key="3">
    <source>
        <dbReference type="ARBA" id="ARBA00022475"/>
    </source>
</evidence>
<dbReference type="InterPro" id="IPR003439">
    <property type="entry name" value="ABC_transporter-like_ATP-bd"/>
</dbReference>
<evidence type="ECO:0000256" key="5">
    <source>
        <dbReference type="ARBA" id="ARBA00022737"/>
    </source>
</evidence>
<dbReference type="InterPro" id="IPR027417">
    <property type="entry name" value="P-loop_NTPase"/>
</dbReference>
<dbReference type="AlphaFoldDB" id="A0A1X6YGU6"/>
<dbReference type="SMART" id="SM00382">
    <property type="entry name" value="AAA"/>
    <property type="match status" value="2"/>
</dbReference>
<evidence type="ECO:0000256" key="1">
    <source>
        <dbReference type="ARBA" id="ARBA00004202"/>
    </source>
</evidence>
<dbReference type="EMBL" id="FWFN01000001">
    <property type="protein sequence ID" value="SLN20786.1"/>
    <property type="molecule type" value="Genomic_DNA"/>
</dbReference>
<evidence type="ECO:0000256" key="4">
    <source>
        <dbReference type="ARBA" id="ARBA00022597"/>
    </source>
</evidence>
<dbReference type="InterPro" id="IPR050107">
    <property type="entry name" value="ABC_carbohydrate_import_ATPase"/>
</dbReference>